<reference evidence="2" key="1">
    <citation type="submission" date="2021-02" db="EMBL/GenBank/DDBJ databases">
        <authorList>
            <person name="Bekaert M."/>
        </authorList>
    </citation>
    <scope>NUCLEOTIDE SEQUENCE</scope>
    <source>
        <strain evidence="2">IoA-00</strain>
    </source>
</reference>
<dbReference type="EC" id="1.14.19.35" evidence="2"/>
<dbReference type="EC" id="1.14.19.36" evidence="2"/>
<sequence>MPPNSTSTTMPEKDSVSQLDLIDKCVPVKIPTLVELKRILPKHSFQSSLPKSLYYAFRDLLTVIALYASVLYIDGRILNSGSPLRAILWTLYWYLQGTIMWAIFVVAHDCGHGSFSKYEWVNDIVGNILNTFILVPYYAWKLSHKYHHKNTGNIDKDEIFYPQKVDNPKEGKTHVVPYWGLGFSWFIYLINGYGSGERKAVHFNPWDNLFKGHVMDVSISIILWVAWLLFLHHQDVGVPWYSDEHWDFVKGNLSSVDRHYGWAHSLTHNIGTHQIHHLFIKIPHYHLEEATKVFRENYPHLVRKTDEGIMSSFFKMFKIFMDQHYIEKDVKVTNSVKRALKKQRGRLPASDGTSSIDKKLKRIKEIRCHDIEIVCLDITDGESDTARANGVGGAGGSRVTHCPRTRGADLHSLIPDLLANVTCATAQGKVKNKVKESEDNPNVLILPTQSNQEANFKKRGRH</sequence>
<keyword evidence="2" id="KW-0560">Oxidoreductase</keyword>
<dbReference type="EC" id="1.14.19.25" evidence="2"/>
<evidence type="ECO:0000313" key="2">
    <source>
        <dbReference type="EMBL" id="CAF2753190.1"/>
    </source>
</evidence>
<dbReference type="InterPro" id="IPR005804">
    <property type="entry name" value="FA_desaturase_dom"/>
</dbReference>
<dbReference type="InterPro" id="IPR012171">
    <property type="entry name" value="Fatty_acid_desaturase"/>
</dbReference>
<keyword evidence="3" id="KW-1185">Reference proteome</keyword>
<dbReference type="GO" id="GO:0006629">
    <property type="term" value="P:lipid metabolic process"/>
    <property type="evidence" value="ECO:0007669"/>
    <property type="project" value="InterPro"/>
</dbReference>
<dbReference type="GO" id="GO:0102859">
    <property type="term" value="F:acyl-lipid omega-3 desaturase (cytochrome b5) activity"/>
    <property type="evidence" value="ECO:0007669"/>
    <property type="project" value="UniProtKB-EC"/>
</dbReference>
<dbReference type="EMBL" id="HG994580">
    <property type="protein sequence ID" value="CAF2753190.1"/>
    <property type="molecule type" value="Genomic_DNA"/>
</dbReference>
<protein>
    <submittedName>
        <fullName evidence="2">FAD3</fullName>
        <ecNumber evidence="2">1.14.19.25</ecNumber>
        <ecNumber evidence="2">1.14.19.35</ecNumber>
        <ecNumber evidence="2">1.14.19.36</ecNumber>
    </submittedName>
</protein>
<dbReference type="PANTHER" id="PTHR32100">
    <property type="entry name" value="OMEGA-6 FATTY ACID DESATURASE, CHLOROPLASTIC"/>
    <property type="match status" value="1"/>
</dbReference>
<dbReference type="GO" id="GO:0102993">
    <property type="term" value="F:sn-2 acyl-lipid omega-3 desaturase (ferredoxin) activity"/>
    <property type="evidence" value="ECO:0007669"/>
    <property type="project" value="UniProtKB-EC"/>
</dbReference>
<dbReference type="Proteomes" id="UP000675881">
    <property type="component" value="Chromosome 1"/>
</dbReference>
<dbReference type="AlphaFoldDB" id="A0A7R8CBH7"/>
<evidence type="ECO:0000259" key="1">
    <source>
        <dbReference type="Pfam" id="PF00487"/>
    </source>
</evidence>
<dbReference type="CDD" id="cd03507">
    <property type="entry name" value="Delta12-FADS-like"/>
    <property type="match status" value="1"/>
</dbReference>
<gene>
    <name evidence="2" type="ORF">LSAA_435</name>
</gene>
<organism evidence="2 3">
    <name type="scientific">Lepeophtheirus salmonis</name>
    <name type="common">Salmon louse</name>
    <name type="synonym">Caligus salmonis</name>
    <dbReference type="NCBI Taxonomy" id="72036"/>
    <lineage>
        <taxon>Eukaryota</taxon>
        <taxon>Metazoa</taxon>
        <taxon>Ecdysozoa</taxon>
        <taxon>Arthropoda</taxon>
        <taxon>Crustacea</taxon>
        <taxon>Multicrustacea</taxon>
        <taxon>Hexanauplia</taxon>
        <taxon>Copepoda</taxon>
        <taxon>Siphonostomatoida</taxon>
        <taxon>Caligidae</taxon>
        <taxon>Lepeophtheirus</taxon>
    </lineage>
</organism>
<name>A0A7R8CBH7_LEPSM</name>
<dbReference type="OrthoDB" id="1461976at2759"/>
<evidence type="ECO:0000313" key="3">
    <source>
        <dbReference type="Proteomes" id="UP000675881"/>
    </source>
</evidence>
<feature type="domain" description="Fatty acid desaturase" evidence="1">
    <location>
        <begin position="88"/>
        <end position="300"/>
    </location>
</feature>
<dbReference type="Pfam" id="PF00487">
    <property type="entry name" value="FA_desaturase"/>
    <property type="match status" value="1"/>
</dbReference>
<accession>A0A7R8CBH7</accession>
<proteinExistence type="predicted"/>